<dbReference type="InterPro" id="IPR036964">
    <property type="entry name" value="RASGEF_cat_dom_sf"/>
</dbReference>
<evidence type="ECO:0000313" key="3">
    <source>
        <dbReference type="Proteomes" id="UP000011083"/>
    </source>
</evidence>
<accession>L8GDB2</accession>
<dbReference type="OrthoDB" id="25179at2759"/>
<protein>
    <recommendedName>
        <fullName evidence="1">Ras-GEF domain-containing protein</fullName>
    </recommendedName>
</protein>
<feature type="domain" description="Ras-GEF" evidence="1">
    <location>
        <begin position="5"/>
        <end position="62"/>
    </location>
</feature>
<keyword evidence="3" id="KW-1185">Reference proteome</keyword>
<dbReference type="GO" id="GO:0005085">
    <property type="term" value="F:guanyl-nucleotide exchange factor activity"/>
    <property type="evidence" value="ECO:0007669"/>
    <property type="project" value="InterPro"/>
</dbReference>
<dbReference type="Pfam" id="PF00617">
    <property type="entry name" value="RasGEF"/>
    <property type="match status" value="1"/>
</dbReference>
<gene>
    <name evidence="2" type="ORF">ACA1_180660</name>
</gene>
<dbReference type="SUPFAM" id="SSF48366">
    <property type="entry name" value="Ras GEF"/>
    <property type="match status" value="1"/>
</dbReference>
<dbReference type="GO" id="GO:0007264">
    <property type="term" value="P:small GTPase-mediated signal transduction"/>
    <property type="evidence" value="ECO:0007669"/>
    <property type="project" value="InterPro"/>
</dbReference>
<evidence type="ECO:0000313" key="2">
    <source>
        <dbReference type="EMBL" id="ELR10854.1"/>
    </source>
</evidence>
<proteinExistence type="predicted"/>
<organism evidence="2 3">
    <name type="scientific">Acanthamoeba castellanii (strain ATCC 30010 / Neff)</name>
    <dbReference type="NCBI Taxonomy" id="1257118"/>
    <lineage>
        <taxon>Eukaryota</taxon>
        <taxon>Amoebozoa</taxon>
        <taxon>Discosea</taxon>
        <taxon>Longamoebia</taxon>
        <taxon>Centramoebida</taxon>
        <taxon>Acanthamoebidae</taxon>
        <taxon>Acanthamoeba</taxon>
    </lineage>
</organism>
<dbReference type="VEuPathDB" id="AmoebaDB:ACA1_180660"/>
<sequence length="89" mass="9990">MARGQQNYATYRSEFGGTEPPHLPYIGVHLSDLVALDQLPTWIDPSGSADPKRQHVNFKKMRKLEQDLVVLTPQQLTELSRACEPSKAS</sequence>
<evidence type="ECO:0000259" key="1">
    <source>
        <dbReference type="Pfam" id="PF00617"/>
    </source>
</evidence>
<name>L8GDB2_ACACF</name>
<dbReference type="InterPro" id="IPR023578">
    <property type="entry name" value="Ras_GEF_dom_sf"/>
</dbReference>
<dbReference type="Proteomes" id="UP000011083">
    <property type="component" value="Unassembled WGS sequence"/>
</dbReference>
<dbReference type="AlphaFoldDB" id="L8GDB2"/>
<dbReference type="InterPro" id="IPR001895">
    <property type="entry name" value="RASGEF_cat_dom"/>
</dbReference>
<dbReference type="GeneID" id="14911255"/>
<reference evidence="2 3" key="1">
    <citation type="journal article" date="2013" name="Genome Biol.">
        <title>Genome of Acanthamoeba castellanii highlights extensive lateral gene transfer and early evolution of tyrosine kinase signaling.</title>
        <authorList>
            <person name="Clarke M."/>
            <person name="Lohan A.J."/>
            <person name="Liu B."/>
            <person name="Lagkouvardos I."/>
            <person name="Roy S."/>
            <person name="Zafar N."/>
            <person name="Bertelli C."/>
            <person name="Schilde C."/>
            <person name="Kianianmomeni A."/>
            <person name="Burglin T.R."/>
            <person name="Frech C."/>
            <person name="Turcotte B."/>
            <person name="Kopec K.O."/>
            <person name="Synnott J.M."/>
            <person name="Choo C."/>
            <person name="Paponov I."/>
            <person name="Finkler A."/>
            <person name="Soon Heng Tan C."/>
            <person name="Hutchins A.P."/>
            <person name="Weinmeier T."/>
            <person name="Rattei T."/>
            <person name="Chu J.S."/>
            <person name="Gimenez G."/>
            <person name="Irimia M."/>
            <person name="Rigden D.J."/>
            <person name="Fitzpatrick D.A."/>
            <person name="Lorenzo-Morales J."/>
            <person name="Bateman A."/>
            <person name="Chiu C.H."/>
            <person name="Tang P."/>
            <person name="Hegemann P."/>
            <person name="Fromm H."/>
            <person name="Raoult D."/>
            <person name="Greub G."/>
            <person name="Miranda-Saavedra D."/>
            <person name="Chen N."/>
            <person name="Nash P."/>
            <person name="Ginger M.L."/>
            <person name="Horn M."/>
            <person name="Schaap P."/>
            <person name="Caler L."/>
            <person name="Loftus B."/>
        </authorList>
    </citation>
    <scope>NUCLEOTIDE SEQUENCE [LARGE SCALE GENOMIC DNA]</scope>
    <source>
        <strain evidence="2 3">Neff</strain>
    </source>
</reference>
<dbReference type="EMBL" id="KB008172">
    <property type="protein sequence ID" value="ELR10854.1"/>
    <property type="molecule type" value="Genomic_DNA"/>
</dbReference>
<dbReference type="RefSeq" id="XP_004332867.1">
    <property type="nucleotide sequence ID" value="XM_004332819.1"/>
</dbReference>
<dbReference type="Gene3D" id="1.10.840.10">
    <property type="entry name" value="Ras guanine-nucleotide exchange factors catalytic domain"/>
    <property type="match status" value="1"/>
</dbReference>
<dbReference type="KEGG" id="acan:ACA1_180660"/>